<dbReference type="Proteomes" id="UP000054937">
    <property type="component" value="Unassembled WGS sequence"/>
</dbReference>
<evidence type="ECO:0000256" key="2">
    <source>
        <dbReference type="ARBA" id="ARBA00004611"/>
    </source>
</evidence>
<dbReference type="PANTHER" id="PTHR31598">
    <property type="entry name" value="IQ DOMAIN-CONTAINING PROTEIN D"/>
    <property type="match status" value="1"/>
</dbReference>
<evidence type="ECO:0000313" key="11">
    <source>
        <dbReference type="EMBL" id="KRX00060.1"/>
    </source>
</evidence>
<keyword evidence="12" id="KW-1185">Reference proteome</keyword>
<dbReference type="PANTHER" id="PTHR31598:SF1">
    <property type="entry name" value="DYNEIN REGULATORY COMPLEX PROTEIN 10"/>
    <property type="match status" value="1"/>
</dbReference>
<organism evidence="11 12">
    <name type="scientific">Pseudocohnilembus persalinus</name>
    <name type="common">Ciliate</name>
    <dbReference type="NCBI Taxonomy" id="266149"/>
    <lineage>
        <taxon>Eukaryota</taxon>
        <taxon>Sar</taxon>
        <taxon>Alveolata</taxon>
        <taxon>Ciliophora</taxon>
        <taxon>Intramacronucleata</taxon>
        <taxon>Oligohymenophorea</taxon>
        <taxon>Scuticociliatia</taxon>
        <taxon>Philasterida</taxon>
        <taxon>Pseudocohnilembidae</taxon>
        <taxon>Pseudocohnilembus</taxon>
    </lineage>
</organism>
<evidence type="ECO:0000256" key="9">
    <source>
        <dbReference type="ARBA" id="ARBA00023273"/>
    </source>
</evidence>
<dbReference type="AlphaFoldDB" id="A0A0V0QD43"/>
<reference evidence="11 12" key="1">
    <citation type="journal article" date="2015" name="Sci. Rep.">
        <title>Genome of the facultative scuticociliatosis pathogen Pseudocohnilembus persalinus provides insight into its virulence through horizontal gene transfer.</title>
        <authorList>
            <person name="Xiong J."/>
            <person name="Wang G."/>
            <person name="Cheng J."/>
            <person name="Tian M."/>
            <person name="Pan X."/>
            <person name="Warren A."/>
            <person name="Jiang C."/>
            <person name="Yuan D."/>
            <person name="Miao W."/>
        </authorList>
    </citation>
    <scope>NUCLEOTIDE SEQUENCE [LARGE SCALE GENOMIC DNA]</scope>
    <source>
        <strain evidence="11">36N120E</strain>
    </source>
</reference>
<keyword evidence="8" id="KW-0206">Cytoskeleton</keyword>
<evidence type="ECO:0000256" key="5">
    <source>
        <dbReference type="ARBA" id="ARBA00022490"/>
    </source>
</evidence>
<comment type="caution">
    <text evidence="11">The sequence shown here is derived from an EMBL/GenBank/DDBJ whole genome shotgun (WGS) entry which is preliminary data.</text>
</comment>
<evidence type="ECO:0000256" key="7">
    <source>
        <dbReference type="ARBA" id="ARBA00023069"/>
    </source>
</evidence>
<accession>A0A0V0QD43</accession>
<keyword evidence="9" id="KW-0966">Cell projection</keyword>
<dbReference type="InterPro" id="IPR042815">
    <property type="entry name" value="DRC10"/>
</dbReference>
<feature type="coiled-coil region" evidence="10">
    <location>
        <begin position="207"/>
        <end position="313"/>
    </location>
</feature>
<keyword evidence="5" id="KW-0963">Cytoplasm</keyword>
<comment type="similarity">
    <text evidence="3">Belongs to the DRC10 family.</text>
</comment>
<keyword evidence="6" id="KW-0282">Flagellum</keyword>
<keyword evidence="7" id="KW-0969">Cilium</keyword>
<name>A0A0V0QD43_PSEPJ</name>
<dbReference type="EMBL" id="LDAU01000196">
    <property type="protein sequence ID" value="KRX00060.1"/>
    <property type="molecule type" value="Genomic_DNA"/>
</dbReference>
<evidence type="ECO:0000256" key="8">
    <source>
        <dbReference type="ARBA" id="ARBA00023212"/>
    </source>
</evidence>
<evidence type="ECO:0000256" key="10">
    <source>
        <dbReference type="SAM" id="Coils"/>
    </source>
</evidence>
<evidence type="ECO:0000256" key="1">
    <source>
        <dbReference type="ARBA" id="ARBA00003029"/>
    </source>
</evidence>
<evidence type="ECO:0000256" key="4">
    <source>
        <dbReference type="ARBA" id="ARBA00021752"/>
    </source>
</evidence>
<dbReference type="OMA" id="RDRKSYF"/>
<evidence type="ECO:0000256" key="3">
    <source>
        <dbReference type="ARBA" id="ARBA00009071"/>
    </source>
</evidence>
<comment type="subcellular location">
    <subcellularLocation>
        <location evidence="2">Cytoplasm</location>
        <location evidence="2">Cytoskeleton</location>
        <location evidence="2">Flagellum axoneme</location>
    </subcellularLocation>
</comment>
<protein>
    <recommendedName>
        <fullName evidence="4">Dynein regulatory complex protein 10</fullName>
    </recommendedName>
</protein>
<comment type="function">
    <text evidence="1">Component of the nexin-dynein regulatory complex (N-DRC), a key regulator of ciliary/flagellar motility which maintains the alignment and integrity of the distal axoneme and regulates microtubule sliding in motile axonemes.</text>
</comment>
<gene>
    <name evidence="11" type="ORF">PPERSA_07257</name>
</gene>
<proteinExistence type="inferred from homology"/>
<keyword evidence="10" id="KW-0175">Coiled coil</keyword>
<evidence type="ECO:0000256" key="6">
    <source>
        <dbReference type="ARBA" id="ARBA00022846"/>
    </source>
</evidence>
<evidence type="ECO:0000313" key="12">
    <source>
        <dbReference type="Proteomes" id="UP000054937"/>
    </source>
</evidence>
<sequence>MNKNSAFTRSFGQKESGIYGSETVTRVKGQNKIQDQHNELIKNIQSTNIGKPTIVEAQRILQIFEGLQFNLQIFQYFDSEFIGKFIDIQKGKLSKELIKQLSQEALEILKEQAEIEAKYKPFATLEQQREEDEEIDEDKLIEKNKIYKQLEKNFQNLTRFFKEHPEDFEIIRELKQNKNSEIKDLNNYIECWKIIYQKKLSTASEEQISQEIQTQNLKERIDRLKQRKESCEKDQRHLRADREQFQKEKKEEMEKLKAEIQEVKQNEIQDQRRLEEEIQQYLTQRGDEHKKKLAEYEKQKAAKEKEFLEEKKNYTHKIILPTENSPFLTEIILQTQMRTLVFLPLMDKLEREIIKIHLLL</sequence>
<dbReference type="OrthoDB" id="298024at2759"/>
<dbReference type="InParanoid" id="A0A0V0QD43"/>